<proteinExistence type="predicted"/>
<evidence type="ECO:0000313" key="2">
    <source>
        <dbReference type="EMBL" id="ARE60506.1"/>
    </source>
</evidence>
<keyword evidence="3" id="KW-1185">Reference proteome</keyword>
<evidence type="ECO:0000256" key="1">
    <source>
        <dbReference type="SAM" id="Phobius"/>
    </source>
</evidence>
<organism evidence="2 3">
    <name type="scientific">Bacteroides caecimuris</name>
    <dbReference type="NCBI Taxonomy" id="1796613"/>
    <lineage>
        <taxon>Bacteria</taxon>
        <taxon>Pseudomonadati</taxon>
        <taxon>Bacteroidota</taxon>
        <taxon>Bacteroidia</taxon>
        <taxon>Bacteroidales</taxon>
        <taxon>Bacteroidaceae</taxon>
        <taxon>Bacteroides</taxon>
    </lineage>
</organism>
<reference evidence="3" key="1">
    <citation type="submission" date="2016-04" db="EMBL/GenBank/DDBJ databases">
        <title>Complete Genome Sequences of Twelve Strains of a Stable Defined Moderately Diverse Mouse Microbiota 2 (sDMDMm2).</title>
        <authorList>
            <person name="Uchimura Y."/>
            <person name="Wyss M."/>
            <person name="Brugiroux S."/>
            <person name="Limenitakis J.P."/>
            <person name="Stecher B."/>
            <person name="McCoy K.D."/>
            <person name="Macpherson A.J."/>
        </authorList>
    </citation>
    <scope>NUCLEOTIDE SEQUENCE [LARGE SCALE GENOMIC DNA]</scope>
    <source>
        <strain evidence="3">I48</strain>
    </source>
</reference>
<accession>A0A1V0QD93</accession>
<keyword evidence="1" id="KW-0472">Membrane</keyword>
<protein>
    <submittedName>
        <fullName evidence="2">Uncharacterized protein</fullName>
    </submittedName>
</protein>
<feature type="transmembrane region" description="Helical" evidence="1">
    <location>
        <begin position="6"/>
        <end position="24"/>
    </location>
</feature>
<dbReference type="KEGG" id="bcae:A4V03_20610"/>
<keyword evidence="1" id="KW-0812">Transmembrane</keyword>
<sequence>MFRSHNLYFMFVANVAYYFEIFSWNLKKMRKERGDIFRHGLHGLRCCFMAIILLKSVESVPKISVSSI</sequence>
<keyword evidence="1" id="KW-1133">Transmembrane helix</keyword>
<evidence type="ECO:0000313" key="3">
    <source>
        <dbReference type="Proteomes" id="UP000092631"/>
    </source>
</evidence>
<dbReference type="Proteomes" id="UP000092631">
    <property type="component" value="Chromosome"/>
</dbReference>
<gene>
    <name evidence="2" type="ORF">A4V03_20610</name>
</gene>
<dbReference type="EMBL" id="CP015401">
    <property type="protein sequence ID" value="ARE60506.1"/>
    <property type="molecule type" value="Genomic_DNA"/>
</dbReference>
<dbReference type="AlphaFoldDB" id="A0A1V0QD93"/>
<name>A0A1V0QD93_9BACE</name>